<name>A0A6A5X0Q8_9PLEO</name>
<evidence type="ECO:0000313" key="1">
    <source>
        <dbReference type="EMBL" id="KAF2006161.1"/>
    </source>
</evidence>
<evidence type="ECO:0008006" key="3">
    <source>
        <dbReference type="Google" id="ProtNLM"/>
    </source>
</evidence>
<organism evidence="1 2">
    <name type="scientific">Amniculicola lignicola CBS 123094</name>
    <dbReference type="NCBI Taxonomy" id="1392246"/>
    <lineage>
        <taxon>Eukaryota</taxon>
        <taxon>Fungi</taxon>
        <taxon>Dikarya</taxon>
        <taxon>Ascomycota</taxon>
        <taxon>Pezizomycotina</taxon>
        <taxon>Dothideomycetes</taxon>
        <taxon>Pleosporomycetidae</taxon>
        <taxon>Pleosporales</taxon>
        <taxon>Amniculicolaceae</taxon>
        <taxon>Amniculicola</taxon>
    </lineage>
</organism>
<sequence>AGSAIIKNRCPYPVYVLSEDSERVRSEIMIPAGTPYEEPIRKPSIGGVSFKVSKVSGKFDVITQLEYTVGNNENGYDFSQMAFYDISFVDCVKGDIGSFDTTNCPAWDMGISIVPPTGCAGLACPAGTECLNGAYYVDFPPVKLGLPDPNSACTFDSPEKKIIYTLCDSQPGAKRSVAGRISYEEKF</sequence>
<dbReference type="OrthoDB" id="5144514at2759"/>
<protein>
    <recommendedName>
        <fullName evidence="3">Osmotin, thaumatin-like protein</fullName>
    </recommendedName>
</protein>
<gene>
    <name evidence="1" type="ORF">P154DRAFT_422590</name>
</gene>
<dbReference type="AlphaFoldDB" id="A0A6A5X0Q8"/>
<reference evidence="1" key="1">
    <citation type="journal article" date="2020" name="Stud. Mycol.">
        <title>101 Dothideomycetes genomes: a test case for predicting lifestyles and emergence of pathogens.</title>
        <authorList>
            <person name="Haridas S."/>
            <person name="Albert R."/>
            <person name="Binder M."/>
            <person name="Bloem J."/>
            <person name="Labutti K."/>
            <person name="Salamov A."/>
            <person name="Andreopoulos B."/>
            <person name="Baker S."/>
            <person name="Barry K."/>
            <person name="Bills G."/>
            <person name="Bluhm B."/>
            <person name="Cannon C."/>
            <person name="Castanera R."/>
            <person name="Culley D."/>
            <person name="Daum C."/>
            <person name="Ezra D."/>
            <person name="Gonzalez J."/>
            <person name="Henrissat B."/>
            <person name="Kuo A."/>
            <person name="Liang C."/>
            <person name="Lipzen A."/>
            <person name="Lutzoni F."/>
            <person name="Magnuson J."/>
            <person name="Mondo S."/>
            <person name="Nolan M."/>
            <person name="Ohm R."/>
            <person name="Pangilinan J."/>
            <person name="Park H.-J."/>
            <person name="Ramirez L."/>
            <person name="Alfaro M."/>
            <person name="Sun H."/>
            <person name="Tritt A."/>
            <person name="Yoshinaga Y."/>
            <person name="Zwiers L.-H."/>
            <person name="Turgeon B."/>
            <person name="Goodwin S."/>
            <person name="Spatafora J."/>
            <person name="Crous P."/>
            <person name="Grigoriev I."/>
        </authorList>
    </citation>
    <scope>NUCLEOTIDE SEQUENCE</scope>
    <source>
        <strain evidence="1">CBS 123094</strain>
    </source>
</reference>
<dbReference type="InterPro" id="IPR006771">
    <property type="entry name" value="CetA-like"/>
</dbReference>
<proteinExistence type="predicted"/>
<dbReference type="Proteomes" id="UP000799779">
    <property type="component" value="Unassembled WGS sequence"/>
</dbReference>
<dbReference type="Pfam" id="PF04681">
    <property type="entry name" value="Bys1"/>
    <property type="match status" value="1"/>
</dbReference>
<feature type="non-terminal residue" evidence="1">
    <location>
        <position position="1"/>
    </location>
</feature>
<accession>A0A6A5X0Q8</accession>
<evidence type="ECO:0000313" key="2">
    <source>
        <dbReference type="Proteomes" id="UP000799779"/>
    </source>
</evidence>
<keyword evidence="2" id="KW-1185">Reference proteome</keyword>
<dbReference type="EMBL" id="ML977560">
    <property type="protein sequence ID" value="KAF2006161.1"/>
    <property type="molecule type" value="Genomic_DNA"/>
</dbReference>